<evidence type="ECO:0000256" key="10">
    <source>
        <dbReference type="HAMAP-Rule" id="MF_00086"/>
    </source>
</evidence>
<feature type="binding site" evidence="10">
    <location>
        <position position="257"/>
    </location>
    <ligand>
        <name>L-methionine</name>
        <dbReference type="ChEBI" id="CHEBI:57844"/>
        <note>ligand shared between two neighboring subunits</note>
    </ligand>
</feature>
<keyword evidence="7 10" id="KW-0067">ATP-binding</keyword>
<evidence type="ECO:0000256" key="8">
    <source>
        <dbReference type="ARBA" id="ARBA00022842"/>
    </source>
</evidence>
<dbReference type="CDD" id="cd18079">
    <property type="entry name" value="S-AdoMet_synt"/>
    <property type="match status" value="1"/>
</dbReference>
<feature type="binding site" description="in other chain" evidence="10">
    <location>
        <position position="59"/>
    </location>
    <ligand>
        <name>L-methionine</name>
        <dbReference type="ChEBI" id="CHEBI:57844"/>
        <note>ligand shared between two neighboring subunits</note>
    </ligand>
</feature>
<dbReference type="Pfam" id="PF02773">
    <property type="entry name" value="S-AdoMet_synt_C"/>
    <property type="match status" value="1"/>
</dbReference>
<dbReference type="InterPro" id="IPR022628">
    <property type="entry name" value="S-AdoMet_synt_N"/>
</dbReference>
<comment type="catalytic activity">
    <reaction evidence="10">
        <text>L-methionine + ATP + H2O = S-adenosyl-L-methionine + phosphate + diphosphate</text>
        <dbReference type="Rhea" id="RHEA:21080"/>
        <dbReference type="ChEBI" id="CHEBI:15377"/>
        <dbReference type="ChEBI" id="CHEBI:30616"/>
        <dbReference type="ChEBI" id="CHEBI:33019"/>
        <dbReference type="ChEBI" id="CHEBI:43474"/>
        <dbReference type="ChEBI" id="CHEBI:57844"/>
        <dbReference type="ChEBI" id="CHEBI:59789"/>
        <dbReference type="EC" id="2.5.1.6"/>
    </reaction>
</comment>
<dbReference type="InterPro" id="IPR022636">
    <property type="entry name" value="S-AdoMet_synthetase_sfam"/>
</dbReference>
<keyword evidence="17" id="KW-1185">Reference proteome</keyword>
<feature type="binding site" evidence="10">
    <location>
        <position position="20"/>
    </location>
    <ligand>
        <name>Mg(2+)</name>
        <dbReference type="ChEBI" id="CHEBI:18420"/>
    </ligand>
</feature>
<dbReference type="Pfam" id="PF02772">
    <property type="entry name" value="S-AdoMet_synt_M"/>
    <property type="match status" value="1"/>
</dbReference>
<accession>A0ABW1JUT8</accession>
<feature type="binding site" description="in other chain" evidence="10">
    <location>
        <position position="288"/>
    </location>
    <ligand>
        <name>L-methionine</name>
        <dbReference type="ChEBI" id="CHEBI:57844"/>
        <note>ligand shared between two neighboring subunits</note>
    </ligand>
</feature>
<sequence>MRTTGSRLFTSESVTEGHPDKICDAISDSILDALLSEDPGSRVAVETMVTTGQVHVAGEVTTSAYADIPRIVREKVLEIGYDSSAKGFDGNSCGVNIAIGAQSPDIAQGVDTSHEARVGGSDDAIERQGAGDQGLMFGYATTDTPELMPLPIALAHRLSRKLTEVRKSGVLPYLRPDGKTQVTIEYDGDRPVRLDTVVISTQHAADIDLDNLLAPDIREKVVDAVLGDLNLPSLDTSDIRLLVNPTGKFVLGGPMGDAGLTGRKIIVDTYGGMARHGGGAFSGKDPSKVDRSAAYAMRWVAKNVVAAGLADRVEVQVAYAIGKAAPVGLFVETFGTEKVDPARISTAISEVFDLRPGAIIRDLDLLRPIYAPTAAYGHFGRTDVDLPWEHTDRADKLRAAVGL</sequence>
<feature type="domain" description="S-adenosylmethionine synthetase N-terminal" evidence="13">
    <location>
        <begin position="7"/>
        <end position="104"/>
    </location>
</feature>
<evidence type="ECO:0000256" key="6">
    <source>
        <dbReference type="ARBA" id="ARBA00022741"/>
    </source>
</evidence>
<organism evidence="16 17">
    <name type="scientific">Nocardia lasii</name>
    <dbReference type="NCBI Taxonomy" id="1616107"/>
    <lineage>
        <taxon>Bacteria</taxon>
        <taxon>Bacillati</taxon>
        <taxon>Actinomycetota</taxon>
        <taxon>Actinomycetes</taxon>
        <taxon>Mycobacteriales</taxon>
        <taxon>Nocardiaceae</taxon>
        <taxon>Nocardia</taxon>
    </lineage>
</organism>
<name>A0ABW1JUT8_9NOCA</name>
<dbReference type="PROSITE" id="PS00376">
    <property type="entry name" value="ADOMET_SYNTHASE_1"/>
    <property type="match status" value="1"/>
</dbReference>
<dbReference type="PROSITE" id="PS00377">
    <property type="entry name" value="ADOMET_SYNTHASE_2"/>
    <property type="match status" value="1"/>
</dbReference>
<proteinExistence type="inferred from homology"/>
<evidence type="ECO:0000256" key="5">
    <source>
        <dbReference type="ARBA" id="ARBA00022723"/>
    </source>
</evidence>
<evidence type="ECO:0000256" key="3">
    <source>
        <dbReference type="ARBA" id="ARBA00022563"/>
    </source>
</evidence>
<dbReference type="GO" id="GO:0004478">
    <property type="term" value="F:methionine adenosyltransferase activity"/>
    <property type="evidence" value="ECO:0007669"/>
    <property type="project" value="UniProtKB-EC"/>
</dbReference>
<evidence type="ECO:0000313" key="16">
    <source>
        <dbReference type="EMBL" id="MFC6012408.1"/>
    </source>
</evidence>
<feature type="binding site" evidence="10">
    <location>
        <position position="280"/>
    </location>
    <ligand>
        <name>ATP</name>
        <dbReference type="ChEBI" id="CHEBI:30616"/>
        <note>ligand shared between two neighboring subunits</note>
    </ligand>
</feature>
<feature type="binding site" evidence="10">
    <location>
        <position position="284"/>
    </location>
    <ligand>
        <name>ATP</name>
        <dbReference type="ChEBI" id="CHEBI:30616"/>
        <note>ligand shared between two neighboring subunits</note>
    </ligand>
</feature>
<keyword evidence="10" id="KW-0963">Cytoplasm</keyword>
<feature type="domain" description="S-adenosylmethionine synthetase C-terminal" evidence="15">
    <location>
        <begin position="251"/>
        <end position="389"/>
    </location>
</feature>
<gene>
    <name evidence="10 16" type="primary">metK</name>
    <name evidence="16" type="ORF">ACFP3H_15210</name>
</gene>
<evidence type="ECO:0000256" key="1">
    <source>
        <dbReference type="ARBA" id="ARBA00005224"/>
    </source>
</evidence>
<evidence type="ECO:0000259" key="15">
    <source>
        <dbReference type="Pfam" id="PF02773"/>
    </source>
</evidence>
<comment type="pathway">
    <text evidence="1 10">Amino-acid biosynthesis; S-adenosyl-L-methionine biosynthesis; S-adenosyl-L-methionine from L-methionine: step 1/1.</text>
</comment>
<reference evidence="17" key="1">
    <citation type="journal article" date="2019" name="Int. J. Syst. Evol. Microbiol.">
        <title>The Global Catalogue of Microorganisms (GCM) 10K type strain sequencing project: providing services to taxonomists for standard genome sequencing and annotation.</title>
        <authorList>
            <consortium name="The Broad Institute Genomics Platform"/>
            <consortium name="The Broad Institute Genome Sequencing Center for Infectious Disease"/>
            <person name="Wu L."/>
            <person name="Ma J."/>
        </authorList>
    </citation>
    <scope>NUCLEOTIDE SEQUENCE [LARGE SCALE GENOMIC DNA]</scope>
    <source>
        <strain evidence="17">CCUG 36956</strain>
    </source>
</reference>
<comment type="subcellular location">
    <subcellularLocation>
        <location evidence="10 11">Cytoplasm</location>
    </subcellularLocation>
</comment>
<keyword evidence="9 10" id="KW-0630">Potassium</keyword>
<dbReference type="EMBL" id="JBHSQN010000010">
    <property type="protein sequence ID" value="MFC6012408.1"/>
    <property type="molecule type" value="Genomic_DNA"/>
</dbReference>
<dbReference type="EC" id="2.5.1.6" evidence="10"/>
<protein>
    <recommendedName>
        <fullName evidence="10">S-adenosylmethionine synthase</fullName>
        <shortName evidence="10">AdoMet synthase</shortName>
        <ecNumber evidence="10">2.5.1.6</ecNumber>
    </recommendedName>
    <alternativeName>
        <fullName evidence="10">MAT</fullName>
    </alternativeName>
    <alternativeName>
        <fullName evidence="10">Methionine adenosyltransferase</fullName>
    </alternativeName>
</protein>
<evidence type="ECO:0000259" key="13">
    <source>
        <dbReference type="Pfam" id="PF00438"/>
    </source>
</evidence>
<dbReference type="Pfam" id="PF00438">
    <property type="entry name" value="S-AdoMet_synt_N"/>
    <property type="match status" value="1"/>
</dbReference>
<feature type="binding site" evidence="10">
    <location>
        <position position="257"/>
    </location>
    <ligand>
        <name>ATP</name>
        <dbReference type="ChEBI" id="CHEBI:30616"/>
        <note>ligand shared between two neighboring subunits</note>
    </ligand>
</feature>
<keyword evidence="6 10" id="KW-0547">Nucleotide-binding</keyword>
<comment type="subunit">
    <text evidence="10">Homotetramer; dimer of dimers.</text>
</comment>
<comment type="cofactor">
    <cofactor evidence="10">
        <name>Mg(2+)</name>
        <dbReference type="ChEBI" id="CHEBI:18420"/>
    </cofactor>
    <text evidence="10">Binds 2 divalent ions per subunit.</text>
</comment>
<feature type="binding site" description="in other chain" evidence="10">
    <location>
        <begin position="263"/>
        <end position="264"/>
    </location>
    <ligand>
        <name>ATP</name>
        <dbReference type="ChEBI" id="CHEBI:30616"/>
        <note>ligand shared between two neighboring subunits</note>
    </ligand>
</feature>
<evidence type="ECO:0000259" key="14">
    <source>
        <dbReference type="Pfam" id="PF02772"/>
    </source>
</evidence>
<evidence type="ECO:0000256" key="4">
    <source>
        <dbReference type="ARBA" id="ARBA00022679"/>
    </source>
</evidence>
<feature type="binding site" evidence="10">
    <location>
        <position position="46"/>
    </location>
    <ligand>
        <name>K(+)</name>
        <dbReference type="ChEBI" id="CHEBI:29103"/>
    </ligand>
</feature>
<keyword evidence="3 10" id="KW-0554">One-carbon metabolism</keyword>
<dbReference type="Proteomes" id="UP001596223">
    <property type="component" value="Unassembled WGS sequence"/>
</dbReference>
<dbReference type="RefSeq" id="WP_378605907.1">
    <property type="nucleotide sequence ID" value="NZ_JBHSQN010000010.1"/>
</dbReference>
<feature type="binding site" description="in other chain" evidence="10">
    <location>
        <begin position="248"/>
        <end position="249"/>
    </location>
    <ligand>
        <name>ATP</name>
        <dbReference type="ChEBI" id="CHEBI:30616"/>
        <note>ligand shared between two neighboring subunits</note>
    </ligand>
</feature>
<dbReference type="HAMAP" id="MF_00086">
    <property type="entry name" value="S_AdoMet_synth1"/>
    <property type="match status" value="1"/>
</dbReference>
<feature type="binding site" description="in other chain" evidence="10">
    <location>
        <position position="18"/>
    </location>
    <ligand>
        <name>ATP</name>
        <dbReference type="ChEBI" id="CHEBI:30616"/>
        <note>ligand shared between two neighboring subunits</note>
    </ligand>
</feature>
<feature type="region of interest" description="Flexible loop" evidence="10">
    <location>
        <begin position="102"/>
        <end position="112"/>
    </location>
</feature>
<feature type="binding site" description="in other chain" evidence="10">
    <location>
        <begin position="177"/>
        <end position="179"/>
    </location>
    <ligand>
        <name>ATP</name>
        <dbReference type="ChEBI" id="CHEBI:30616"/>
        <note>ligand shared between two neighboring subunits</note>
    </ligand>
</feature>
<comment type="cofactor">
    <cofactor evidence="10">
        <name>K(+)</name>
        <dbReference type="ChEBI" id="CHEBI:29103"/>
    </cofactor>
    <text evidence="10">Binds 1 potassium ion per subunit.</text>
</comment>
<dbReference type="InterPro" id="IPR022631">
    <property type="entry name" value="ADOMET_SYNTHASE_CS"/>
</dbReference>
<feature type="binding site" description="in other chain" evidence="10">
    <location>
        <position position="102"/>
    </location>
    <ligand>
        <name>L-methionine</name>
        <dbReference type="ChEBI" id="CHEBI:57844"/>
        <note>ligand shared between two neighboring subunits</note>
    </ligand>
</feature>
<evidence type="ECO:0000256" key="7">
    <source>
        <dbReference type="ARBA" id="ARBA00022840"/>
    </source>
</evidence>
<evidence type="ECO:0000256" key="9">
    <source>
        <dbReference type="ARBA" id="ARBA00022958"/>
    </source>
</evidence>
<keyword evidence="8 10" id="KW-0460">Magnesium</keyword>
<dbReference type="SUPFAM" id="SSF55973">
    <property type="entry name" value="S-adenosylmethionine synthetase"/>
    <property type="match status" value="3"/>
</dbReference>
<keyword evidence="5 10" id="KW-0479">Metal-binding</keyword>
<evidence type="ECO:0000256" key="2">
    <source>
        <dbReference type="ARBA" id="ARBA00009685"/>
    </source>
</evidence>
<comment type="caution">
    <text evidence="16">The sequence shown here is derived from an EMBL/GenBank/DDBJ whole genome shotgun (WGS) entry which is preliminary data.</text>
</comment>
<dbReference type="InterPro" id="IPR022629">
    <property type="entry name" value="S-AdoMet_synt_central"/>
</dbReference>
<keyword evidence="4 10" id="KW-0808">Transferase</keyword>
<dbReference type="InterPro" id="IPR002133">
    <property type="entry name" value="S-AdoMet_synthetase"/>
</dbReference>
<dbReference type="PANTHER" id="PTHR11964">
    <property type="entry name" value="S-ADENOSYLMETHIONINE SYNTHETASE"/>
    <property type="match status" value="1"/>
</dbReference>
<dbReference type="Gene3D" id="3.30.300.10">
    <property type="match status" value="3"/>
</dbReference>
<dbReference type="PIRSF" id="PIRSF000497">
    <property type="entry name" value="MAT"/>
    <property type="match status" value="1"/>
</dbReference>
<feature type="domain" description="S-adenosylmethionine synthetase central" evidence="14">
    <location>
        <begin position="128"/>
        <end position="249"/>
    </location>
</feature>
<evidence type="ECO:0000256" key="12">
    <source>
        <dbReference type="RuleBase" id="RU004462"/>
    </source>
</evidence>
<evidence type="ECO:0000256" key="11">
    <source>
        <dbReference type="RuleBase" id="RU000542"/>
    </source>
</evidence>
<dbReference type="NCBIfam" id="TIGR01034">
    <property type="entry name" value="metK"/>
    <property type="match status" value="1"/>
</dbReference>
<dbReference type="InterPro" id="IPR022630">
    <property type="entry name" value="S-AdoMet_synt_C"/>
</dbReference>
<comment type="similarity">
    <text evidence="2 10 12">Belongs to the AdoMet synthase family.</text>
</comment>
<evidence type="ECO:0000313" key="17">
    <source>
        <dbReference type="Proteomes" id="UP001596223"/>
    </source>
</evidence>
<comment type="function">
    <text evidence="10">Catalyzes the formation of S-adenosylmethionine (AdoMet) from methionine and ATP. The overall synthetic reaction is composed of two sequential steps, AdoMet formation and the subsequent tripolyphosphate hydrolysis which occurs prior to release of AdoMet from the enzyme.</text>
</comment>